<evidence type="ECO:0000256" key="1">
    <source>
        <dbReference type="SAM" id="Phobius"/>
    </source>
</evidence>
<dbReference type="AlphaFoldDB" id="A0A2A5RN54"/>
<organism evidence="2 3">
    <name type="scientific">Lactococcus fujiensis JCM 16395</name>
    <dbReference type="NCBI Taxonomy" id="1291764"/>
    <lineage>
        <taxon>Bacteria</taxon>
        <taxon>Bacillati</taxon>
        <taxon>Bacillota</taxon>
        <taxon>Bacilli</taxon>
        <taxon>Lactobacillales</taxon>
        <taxon>Streptococcaceae</taxon>
        <taxon>Lactococcus</taxon>
    </lineage>
</organism>
<keyword evidence="1" id="KW-0812">Transmembrane</keyword>
<keyword evidence="3" id="KW-1185">Reference proteome</keyword>
<protein>
    <submittedName>
        <fullName evidence="2">Uncharacterized protein</fullName>
    </submittedName>
</protein>
<reference evidence="2 3" key="1">
    <citation type="submission" date="2014-12" db="EMBL/GenBank/DDBJ databases">
        <title>Draft genome sequences of 10 type strains of Lactococcus.</title>
        <authorList>
            <person name="Sun Z."/>
            <person name="Zhong Z."/>
            <person name="Liu W."/>
            <person name="Zhang W."/>
            <person name="Zhang H."/>
        </authorList>
    </citation>
    <scope>NUCLEOTIDE SEQUENCE [LARGE SCALE GENOMIC DNA]</scope>
    <source>
        <strain evidence="2 3">JCM 16395</strain>
    </source>
</reference>
<proteinExistence type="predicted"/>
<dbReference type="Proteomes" id="UP000218181">
    <property type="component" value="Unassembled WGS sequence"/>
</dbReference>
<accession>A0A2A5RN54</accession>
<name>A0A2A5RN54_9LACT</name>
<evidence type="ECO:0000313" key="3">
    <source>
        <dbReference type="Proteomes" id="UP000218181"/>
    </source>
</evidence>
<dbReference type="EMBL" id="JXJU01000003">
    <property type="protein sequence ID" value="PCS00761.1"/>
    <property type="molecule type" value="Genomic_DNA"/>
</dbReference>
<feature type="transmembrane region" description="Helical" evidence="1">
    <location>
        <begin position="52"/>
        <end position="70"/>
    </location>
</feature>
<gene>
    <name evidence="2" type="ORF">RT41_GL001143</name>
</gene>
<evidence type="ECO:0000313" key="2">
    <source>
        <dbReference type="EMBL" id="PCS00761.1"/>
    </source>
</evidence>
<comment type="caution">
    <text evidence="2">The sequence shown here is derived from an EMBL/GenBank/DDBJ whole genome shotgun (WGS) entry which is preliminary data.</text>
</comment>
<keyword evidence="1" id="KW-0472">Membrane</keyword>
<sequence>MRIQTIDVILKPFKAIIIVAGRVEKITILETRSPSVCFKTPTFLRKKARRIVSRKLTAFTIILVIYYQFLRVGRIANKNLSILTDFY</sequence>
<keyword evidence="1" id="KW-1133">Transmembrane helix</keyword>